<proteinExistence type="inferred from homology"/>
<feature type="transmembrane region" description="Helical" evidence="10">
    <location>
        <begin position="200"/>
        <end position="221"/>
    </location>
</feature>
<dbReference type="EMBL" id="DTGT01000413">
    <property type="protein sequence ID" value="HGH62150.1"/>
    <property type="molecule type" value="Genomic_DNA"/>
</dbReference>
<evidence type="ECO:0000256" key="6">
    <source>
        <dbReference type="ARBA" id="ARBA00022989"/>
    </source>
</evidence>
<dbReference type="SUPFAM" id="SSF111352">
    <property type="entry name" value="Ammonium transporter"/>
    <property type="match status" value="1"/>
</dbReference>
<keyword evidence="3 10" id="KW-0813">Transport</keyword>
<feature type="transmembrane region" description="Helical" evidence="10">
    <location>
        <begin position="362"/>
        <end position="383"/>
    </location>
</feature>
<organism evidence="12">
    <name type="scientific">Desulfomonile tiedjei</name>
    <dbReference type="NCBI Taxonomy" id="2358"/>
    <lineage>
        <taxon>Bacteria</taxon>
        <taxon>Pseudomonadati</taxon>
        <taxon>Thermodesulfobacteriota</taxon>
        <taxon>Desulfomonilia</taxon>
        <taxon>Desulfomonilales</taxon>
        <taxon>Desulfomonilaceae</taxon>
        <taxon>Desulfomonile</taxon>
    </lineage>
</organism>
<evidence type="ECO:0000256" key="9">
    <source>
        <dbReference type="ARBA" id="ARBA00050025"/>
    </source>
</evidence>
<evidence type="ECO:0000256" key="3">
    <source>
        <dbReference type="ARBA" id="ARBA00022448"/>
    </source>
</evidence>
<feature type="transmembrane region" description="Helical" evidence="10">
    <location>
        <begin position="42"/>
        <end position="64"/>
    </location>
</feature>
<dbReference type="NCBIfam" id="TIGR00836">
    <property type="entry name" value="amt"/>
    <property type="match status" value="1"/>
</dbReference>
<dbReference type="PANTHER" id="PTHR43029:SF10">
    <property type="entry name" value="AMMONIUM TRANSPORTER MEP2"/>
    <property type="match status" value="1"/>
</dbReference>
<dbReference type="Pfam" id="PF00909">
    <property type="entry name" value="Ammonium_transp"/>
    <property type="match status" value="1"/>
</dbReference>
<evidence type="ECO:0000256" key="8">
    <source>
        <dbReference type="ARBA" id="ARBA00023177"/>
    </source>
</evidence>
<evidence type="ECO:0000259" key="11">
    <source>
        <dbReference type="Pfam" id="PF00909"/>
    </source>
</evidence>
<sequence length="412" mass="42456">MNAADNAWVLVSSALVLLMTPGLAMFYGGLTRSKNVLSTMMHSFFLMGLASVIWLFYGFSIAFAPDSIGGLIGGLDYVGLRGIGAALFPDLTDPSKTMTIPGSTFMIFQCMFAIITPALITGAFAERIKFSSYILFMLVWITVVYCPVAHWVWGPGGWLSGLGAMDFAGGTVVHVNAAAAALACCIMLGKRKGYGATPMIPHNLTLTLLGAGLLWFGWFGFNAGSALTAGEGASMAFVVTHMATASAALAWVFTEWIVSGKPTTLGVASGAVAGLVAITPASGFVGPISSVLIGIGAGVLCYLGVLAKGLFGYDDSFDVVGVHGVGGAWGAIATGLFASQAINPAGSNGLFFGNPGQVWPQLVAIVATMIFSFVASVVILLGVKAVMGLRVAEEEEVAGLDTACHGEAGYTL</sequence>
<dbReference type="GO" id="GO:0005886">
    <property type="term" value="C:plasma membrane"/>
    <property type="evidence" value="ECO:0007669"/>
    <property type="project" value="UniProtKB-SubCell"/>
</dbReference>
<comment type="subcellular location">
    <subcellularLocation>
        <location evidence="1 10">Cell membrane</location>
        <topology evidence="1 10">Multi-pass membrane protein</topology>
    </subcellularLocation>
</comment>
<dbReference type="InterPro" id="IPR018047">
    <property type="entry name" value="Ammonium_transpt_CS"/>
</dbReference>
<feature type="transmembrane region" description="Helical" evidence="10">
    <location>
        <begin position="265"/>
        <end position="282"/>
    </location>
</feature>
<evidence type="ECO:0000256" key="7">
    <source>
        <dbReference type="ARBA" id="ARBA00023136"/>
    </source>
</evidence>
<dbReference type="InterPro" id="IPR001905">
    <property type="entry name" value="Ammonium_transpt"/>
</dbReference>
<evidence type="ECO:0000256" key="5">
    <source>
        <dbReference type="ARBA" id="ARBA00022692"/>
    </source>
</evidence>
<comment type="similarity">
    <text evidence="2 10">Belongs to the ammonia transporter channel (TC 1.A.11.2) family.</text>
</comment>
<gene>
    <name evidence="12" type="ORF">ENV54_12725</name>
</gene>
<dbReference type="Gene3D" id="1.10.3430.10">
    <property type="entry name" value="Ammonium transporter AmtB like domains"/>
    <property type="match status" value="1"/>
</dbReference>
<keyword evidence="4" id="KW-1003">Cell membrane</keyword>
<dbReference type="PROSITE" id="PS01219">
    <property type="entry name" value="AMMONIUM_TRANSP"/>
    <property type="match status" value="1"/>
</dbReference>
<feature type="domain" description="Ammonium transporter AmtB-like" evidence="11">
    <location>
        <begin position="7"/>
        <end position="410"/>
    </location>
</feature>
<keyword evidence="5 10" id="KW-0812">Transmembrane</keyword>
<feature type="transmembrane region" description="Helical" evidence="10">
    <location>
        <begin position="6"/>
        <end position="30"/>
    </location>
</feature>
<evidence type="ECO:0000256" key="1">
    <source>
        <dbReference type="ARBA" id="ARBA00004651"/>
    </source>
</evidence>
<feature type="transmembrane region" description="Helical" evidence="10">
    <location>
        <begin position="165"/>
        <end position="188"/>
    </location>
</feature>
<dbReference type="PANTHER" id="PTHR43029">
    <property type="entry name" value="AMMONIUM TRANSPORTER MEP2"/>
    <property type="match status" value="1"/>
</dbReference>
<name>A0A7C4EVF7_9BACT</name>
<feature type="transmembrane region" description="Helical" evidence="10">
    <location>
        <begin position="105"/>
        <end position="125"/>
    </location>
</feature>
<feature type="transmembrane region" description="Helical" evidence="10">
    <location>
        <begin position="288"/>
        <end position="307"/>
    </location>
</feature>
<feature type="transmembrane region" description="Helical" evidence="10">
    <location>
        <begin position="319"/>
        <end position="342"/>
    </location>
</feature>
<protein>
    <recommendedName>
        <fullName evidence="9 10">Ammonium transporter</fullName>
    </recommendedName>
</protein>
<accession>A0A7C4EVF7</accession>
<dbReference type="InterPro" id="IPR029020">
    <property type="entry name" value="Ammonium/urea_transptr"/>
</dbReference>
<reference evidence="12" key="1">
    <citation type="journal article" date="2020" name="mSystems">
        <title>Genome- and Community-Level Interaction Insights into Carbon Utilization and Element Cycling Functions of Hydrothermarchaeota in Hydrothermal Sediment.</title>
        <authorList>
            <person name="Zhou Z."/>
            <person name="Liu Y."/>
            <person name="Xu W."/>
            <person name="Pan J."/>
            <person name="Luo Z.H."/>
            <person name="Li M."/>
        </authorList>
    </citation>
    <scope>NUCLEOTIDE SEQUENCE [LARGE SCALE GENOMIC DNA]</scope>
    <source>
        <strain evidence="12">SpSt-769</strain>
    </source>
</reference>
<dbReference type="FunFam" id="1.10.3430.10:FF:000007">
    <property type="entry name" value="Ammonium transporter"/>
    <property type="match status" value="1"/>
</dbReference>
<dbReference type="AlphaFoldDB" id="A0A7C4EVF7"/>
<keyword evidence="8 10" id="KW-0924">Ammonia transport</keyword>
<keyword evidence="6 10" id="KW-1133">Transmembrane helix</keyword>
<feature type="transmembrane region" description="Helical" evidence="10">
    <location>
        <begin position="132"/>
        <end position="153"/>
    </location>
</feature>
<evidence type="ECO:0000256" key="2">
    <source>
        <dbReference type="ARBA" id="ARBA00005887"/>
    </source>
</evidence>
<keyword evidence="7 10" id="KW-0472">Membrane</keyword>
<evidence type="ECO:0000256" key="4">
    <source>
        <dbReference type="ARBA" id="ARBA00022475"/>
    </source>
</evidence>
<evidence type="ECO:0000256" key="10">
    <source>
        <dbReference type="RuleBase" id="RU362002"/>
    </source>
</evidence>
<dbReference type="InterPro" id="IPR024041">
    <property type="entry name" value="NH4_transpt_AmtB-like_dom"/>
</dbReference>
<dbReference type="GO" id="GO:0008519">
    <property type="term" value="F:ammonium channel activity"/>
    <property type="evidence" value="ECO:0007669"/>
    <property type="project" value="InterPro"/>
</dbReference>
<evidence type="ECO:0000313" key="12">
    <source>
        <dbReference type="EMBL" id="HGH62150.1"/>
    </source>
</evidence>
<comment type="caution">
    <text evidence="12">The sequence shown here is derived from an EMBL/GenBank/DDBJ whole genome shotgun (WGS) entry which is preliminary data.</text>
</comment>
<feature type="transmembrane region" description="Helical" evidence="10">
    <location>
        <begin position="233"/>
        <end position="253"/>
    </location>
</feature>